<organism evidence="3 5">
    <name type="scientific">Anaerotignum propionicum DSM 1682</name>
    <dbReference type="NCBI Taxonomy" id="991789"/>
    <lineage>
        <taxon>Bacteria</taxon>
        <taxon>Bacillati</taxon>
        <taxon>Bacillota</taxon>
        <taxon>Clostridia</taxon>
        <taxon>Lachnospirales</taxon>
        <taxon>Anaerotignaceae</taxon>
        <taxon>Anaerotignum</taxon>
    </lineage>
</organism>
<keyword evidence="4" id="KW-1185">Reference proteome</keyword>
<evidence type="ECO:0000256" key="1">
    <source>
        <dbReference type="SAM" id="Phobius"/>
    </source>
</evidence>
<feature type="transmembrane region" description="Helical" evidence="1">
    <location>
        <begin position="188"/>
        <end position="205"/>
    </location>
</feature>
<dbReference type="InterPro" id="IPR000462">
    <property type="entry name" value="CDP-OH_P_trans"/>
</dbReference>
<keyword evidence="1" id="KW-1133">Transmembrane helix</keyword>
<evidence type="ECO:0000313" key="3">
    <source>
        <dbReference type="EMBL" id="SHE65236.1"/>
    </source>
</evidence>
<dbReference type="EMBL" id="CP014223">
    <property type="protein sequence ID" value="AMJ41175.1"/>
    <property type="molecule type" value="Genomic_DNA"/>
</dbReference>
<proteinExistence type="predicted"/>
<dbReference type="AlphaFoldDB" id="A0A0X1U8B9"/>
<reference evidence="5" key="4">
    <citation type="submission" date="2016-11" db="EMBL/GenBank/DDBJ databases">
        <authorList>
            <person name="Jaros S."/>
            <person name="Januszkiewicz K."/>
            <person name="Wedrychowicz H."/>
        </authorList>
    </citation>
    <scope>NUCLEOTIDE SEQUENCE [LARGE SCALE GENOMIC DNA]</scope>
    <source>
        <strain evidence="5">DSM 1682</strain>
    </source>
</reference>
<sequence>MIGFYDYTVIATYIGLASTVFGMTQVIDGRFRTAIFCLALSGLCDMFDGKIARTKKNRTDDEKMFGIQIDSLSDVVCFGIFPAMIGYVLGVKGVFGGLIITFYCVAAVIRLGFFNVLETGRQQVEGGGNKYYHGLPVTSIAVILPLVFLLNFLLPTGMIEYVLMGTLLLVGILFIVDFKFKKPTNKQLFVLVLIVACAVITNMLFSEYRIKHTTERERPLIQTIEDNK</sequence>
<dbReference type="GO" id="GO:0008654">
    <property type="term" value="P:phospholipid biosynthetic process"/>
    <property type="evidence" value="ECO:0007669"/>
    <property type="project" value="InterPro"/>
</dbReference>
<evidence type="ECO:0000313" key="4">
    <source>
        <dbReference type="Proteomes" id="UP000068026"/>
    </source>
</evidence>
<protein>
    <submittedName>
        <fullName evidence="2">CDP-alcohol phosphatidyltransferase</fullName>
    </submittedName>
    <submittedName>
        <fullName evidence="3">CDP-diacylglycerol---serine O-phosphatidyltransferase</fullName>
    </submittedName>
</protein>
<dbReference type="RefSeq" id="WP_066049935.1">
    <property type="nucleotide sequence ID" value="NZ_CP014223.1"/>
</dbReference>
<keyword evidence="1" id="KW-0472">Membrane</keyword>
<reference evidence="2 4" key="1">
    <citation type="journal article" date="2016" name="Genome Announc.">
        <title>Complete Genome Sequence of the Amino Acid-Fermenting Clostridium propionicum X2 (DSM 1682).</title>
        <authorList>
            <person name="Poehlein A."/>
            <person name="Schlien K."/>
            <person name="Chowdhury N.P."/>
            <person name="Gottschalk G."/>
            <person name="Buckel W."/>
            <person name="Daniel R."/>
        </authorList>
    </citation>
    <scope>NUCLEOTIDE SEQUENCE [LARGE SCALE GENOMIC DNA]</scope>
    <source>
        <strain evidence="2 4">X2</strain>
    </source>
</reference>
<reference evidence="4" key="2">
    <citation type="submission" date="2016-01" db="EMBL/GenBank/DDBJ databases">
        <authorList>
            <person name="Poehlein A."/>
            <person name="Schlien K."/>
            <person name="Gottschalk G."/>
            <person name="Buckel W."/>
            <person name="Daniel R."/>
        </authorList>
    </citation>
    <scope>NUCLEOTIDE SEQUENCE [LARGE SCALE GENOMIC DNA]</scope>
    <source>
        <strain evidence="4">X2</strain>
    </source>
</reference>
<dbReference type="EMBL" id="FQUA01000004">
    <property type="protein sequence ID" value="SHE65236.1"/>
    <property type="molecule type" value="Genomic_DNA"/>
</dbReference>
<dbReference type="Proteomes" id="UP000068026">
    <property type="component" value="Chromosome"/>
</dbReference>
<dbReference type="Proteomes" id="UP000184204">
    <property type="component" value="Unassembled WGS sequence"/>
</dbReference>
<evidence type="ECO:0000313" key="5">
    <source>
        <dbReference type="Proteomes" id="UP000184204"/>
    </source>
</evidence>
<dbReference type="InterPro" id="IPR043130">
    <property type="entry name" value="CDP-OH_PTrfase_TM_dom"/>
</dbReference>
<reference evidence="3" key="3">
    <citation type="submission" date="2016-11" db="EMBL/GenBank/DDBJ databases">
        <authorList>
            <person name="Varghese N."/>
            <person name="Submissions S."/>
        </authorList>
    </citation>
    <scope>NUCLEOTIDE SEQUENCE</scope>
    <source>
        <strain evidence="3">DSM 1682</strain>
    </source>
</reference>
<feature type="transmembrane region" description="Helical" evidence="1">
    <location>
        <begin position="95"/>
        <end position="113"/>
    </location>
</feature>
<evidence type="ECO:0000313" key="2">
    <source>
        <dbReference type="EMBL" id="AMJ41175.1"/>
    </source>
</evidence>
<dbReference type="OrthoDB" id="9777147at2"/>
<feature type="transmembrane region" description="Helical" evidence="1">
    <location>
        <begin position="134"/>
        <end position="152"/>
    </location>
</feature>
<feature type="transmembrane region" description="Helical" evidence="1">
    <location>
        <begin position="7"/>
        <end position="27"/>
    </location>
</feature>
<dbReference type="GO" id="GO:0016780">
    <property type="term" value="F:phosphotransferase activity, for other substituted phosphate groups"/>
    <property type="evidence" value="ECO:0007669"/>
    <property type="project" value="InterPro"/>
</dbReference>
<feature type="transmembrane region" description="Helical" evidence="1">
    <location>
        <begin position="72"/>
        <end position="89"/>
    </location>
</feature>
<gene>
    <name evidence="2" type="ORF">CPRO_15820</name>
    <name evidence="3" type="ORF">SAMN02745151_01393</name>
</gene>
<dbReference type="Pfam" id="PF01066">
    <property type="entry name" value="CDP-OH_P_transf"/>
    <property type="match status" value="1"/>
</dbReference>
<dbReference type="KEGG" id="cpro:CPRO_15820"/>
<name>A0A0X1U8B9_ANAPI</name>
<dbReference type="Gene3D" id="1.20.120.1760">
    <property type="match status" value="1"/>
</dbReference>
<dbReference type="GO" id="GO:0016020">
    <property type="term" value="C:membrane"/>
    <property type="evidence" value="ECO:0007669"/>
    <property type="project" value="InterPro"/>
</dbReference>
<keyword evidence="1" id="KW-0812">Transmembrane</keyword>
<accession>A0A0X1U8B9</accession>
<feature type="transmembrane region" description="Helical" evidence="1">
    <location>
        <begin position="158"/>
        <end position="176"/>
    </location>
</feature>